<dbReference type="RefSeq" id="WP_074700847.1">
    <property type="nucleotide sequence ID" value="NZ_CP018863.1"/>
</dbReference>
<dbReference type="GO" id="GO:0004777">
    <property type="term" value="F:succinate-semialdehyde dehydrogenase (NAD+) activity"/>
    <property type="evidence" value="ECO:0007669"/>
    <property type="project" value="TreeGrafter"/>
</dbReference>
<evidence type="ECO:0000256" key="4">
    <source>
        <dbReference type="RuleBase" id="RU003345"/>
    </source>
</evidence>
<dbReference type="PANTHER" id="PTHR43353:SF5">
    <property type="entry name" value="SUCCINATE-SEMIALDEHYDE DEHYDROGENASE, MITOCHONDRIAL"/>
    <property type="match status" value="1"/>
</dbReference>
<dbReference type="InterPro" id="IPR029510">
    <property type="entry name" value="Ald_DH_CS_GLU"/>
</dbReference>
<sequence>MTTETTSPGRTAGNARTSQQALDAVSRVSTGVFIDGEWTESASGARFNVVNPATEEVIATVADGGPEDAHRAIETAGRVQKQWAKTSPRERSEILRRAYDLIMARQDELALIMTTEMGKPLAEAKGEVAYAAEFFRWFSEEAVRIGGDVTTTGDGKNRILVSKEPVGPCVLVTPWNFPLAMGTRKIGPAIAAGCTMVFKPANLTPLSSLALVDILVEAGLPKGVVNVVCTTKASSVVSPWMASGIARKVSFTGSTEVGVKLLQQASEHVMRSSMELGGNAPFIVFEDADLDRAVEGAVAAKMRNMGEACTAANRMFVQRSVADEFARRLAARLGALEVGDGAEPGTAVGPLVEEKALVKVQELVDDAVAKGATVVCGGSRPERPGYFYTPTVLSDVSPASDLMSQEIFGPVAPVVPFDNEEEVTQMANDTPWGLVGYVFTQDVDRGFRMGDALEVGMVGLNTGIVSNPAAPFGGVKASGLGREGGRVGIEEFLEYKYMAVPKS</sequence>
<organism evidence="7 8">
    <name type="scientific">Crystallibacter crystallopoietes</name>
    <dbReference type="NCBI Taxonomy" id="37928"/>
    <lineage>
        <taxon>Bacteria</taxon>
        <taxon>Bacillati</taxon>
        <taxon>Actinomycetota</taxon>
        <taxon>Actinomycetes</taxon>
        <taxon>Micrococcales</taxon>
        <taxon>Micrococcaceae</taxon>
        <taxon>Crystallibacter</taxon>
    </lineage>
</organism>
<feature type="active site" evidence="3">
    <location>
        <position position="275"/>
    </location>
</feature>
<evidence type="ECO:0000313" key="7">
    <source>
        <dbReference type="EMBL" id="SDQ80638.1"/>
    </source>
</evidence>
<evidence type="ECO:0000256" key="3">
    <source>
        <dbReference type="PROSITE-ProRule" id="PRU10007"/>
    </source>
</evidence>
<dbReference type="KEGG" id="acry:AC20117_04240"/>
<gene>
    <name evidence="7" type="ORF">SAMN04489742_2640</name>
</gene>
<dbReference type="InterPro" id="IPR016162">
    <property type="entry name" value="Ald_DH_N"/>
</dbReference>
<dbReference type="Gene3D" id="3.40.605.10">
    <property type="entry name" value="Aldehyde Dehydrogenase, Chain A, domain 1"/>
    <property type="match status" value="1"/>
</dbReference>
<dbReference type="EMBL" id="FNKH01000002">
    <property type="protein sequence ID" value="SDQ80638.1"/>
    <property type="molecule type" value="Genomic_DNA"/>
</dbReference>
<feature type="region of interest" description="Disordered" evidence="5">
    <location>
        <begin position="1"/>
        <end position="21"/>
    </location>
</feature>
<dbReference type="Proteomes" id="UP000181917">
    <property type="component" value="Unassembled WGS sequence"/>
</dbReference>
<dbReference type="InterPro" id="IPR016163">
    <property type="entry name" value="Ald_DH_C"/>
</dbReference>
<dbReference type="STRING" id="37928.SAMN04489742_2640"/>
<keyword evidence="2 4" id="KW-0560">Oxidoreductase</keyword>
<dbReference type="PANTHER" id="PTHR43353">
    <property type="entry name" value="SUCCINATE-SEMIALDEHYDE DEHYDROGENASE, MITOCHONDRIAL"/>
    <property type="match status" value="1"/>
</dbReference>
<evidence type="ECO:0000256" key="2">
    <source>
        <dbReference type="ARBA" id="ARBA00023002"/>
    </source>
</evidence>
<proteinExistence type="inferred from homology"/>
<evidence type="ECO:0000256" key="1">
    <source>
        <dbReference type="ARBA" id="ARBA00009986"/>
    </source>
</evidence>
<dbReference type="Pfam" id="PF00171">
    <property type="entry name" value="Aldedh"/>
    <property type="match status" value="1"/>
</dbReference>
<keyword evidence="8" id="KW-1185">Reference proteome</keyword>
<dbReference type="AlphaFoldDB" id="A0A1H1DWM2"/>
<name>A0A1H1DWM2_9MICC</name>
<dbReference type="InterPro" id="IPR016161">
    <property type="entry name" value="Ald_DH/histidinol_DH"/>
</dbReference>
<protein>
    <submittedName>
        <fullName evidence="7">Succinate semialdehyde dehydrogenase</fullName>
    </submittedName>
</protein>
<feature type="domain" description="Aldehyde dehydrogenase" evidence="6">
    <location>
        <begin position="38"/>
        <end position="497"/>
    </location>
</feature>
<dbReference type="CDD" id="cd07103">
    <property type="entry name" value="ALDH_F5_SSADH_GabD"/>
    <property type="match status" value="1"/>
</dbReference>
<evidence type="ECO:0000313" key="8">
    <source>
        <dbReference type="Proteomes" id="UP000181917"/>
    </source>
</evidence>
<dbReference type="FunFam" id="3.40.309.10:FF:000004">
    <property type="entry name" value="Succinate-semialdehyde dehydrogenase I"/>
    <property type="match status" value="1"/>
</dbReference>
<accession>A0A1H1DWM2</accession>
<comment type="similarity">
    <text evidence="1 4">Belongs to the aldehyde dehydrogenase family.</text>
</comment>
<dbReference type="SUPFAM" id="SSF53720">
    <property type="entry name" value="ALDH-like"/>
    <property type="match status" value="1"/>
</dbReference>
<dbReference type="Gene3D" id="3.40.309.10">
    <property type="entry name" value="Aldehyde Dehydrogenase, Chain A, domain 2"/>
    <property type="match status" value="1"/>
</dbReference>
<reference evidence="7 8" key="1">
    <citation type="submission" date="2016-10" db="EMBL/GenBank/DDBJ databases">
        <authorList>
            <person name="de Groot N.N."/>
        </authorList>
    </citation>
    <scope>NUCLEOTIDE SEQUENCE [LARGE SCALE GENOMIC DNA]</scope>
    <source>
        <strain evidence="7 8">DSM 20117</strain>
    </source>
</reference>
<evidence type="ECO:0000256" key="5">
    <source>
        <dbReference type="SAM" id="MobiDB-lite"/>
    </source>
</evidence>
<dbReference type="FunFam" id="3.40.605.10:FF:000005">
    <property type="entry name" value="Succinate-semialdehyde dehydrogenase I"/>
    <property type="match status" value="1"/>
</dbReference>
<dbReference type="GO" id="GO:0009450">
    <property type="term" value="P:gamma-aminobutyric acid catabolic process"/>
    <property type="evidence" value="ECO:0007669"/>
    <property type="project" value="TreeGrafter"/>
</dbReference>
<evidence type="ECO:0000259" key="6">
    <source>
        <dbReference type="Pfam" id="PF00171"/>
    </source>
</evidence>
<dbReference type="InterPro" id="IPR050740">
    <property type="entry name" value="Aldehyde_DH_Superfamily"/>
</dbReference>
<dbReference type="InterPro" id="IPR015590">
    <property type="entry name" value="Aldehyde_DH_dom"/>
</dbReference>
<dbReference type="PROSITE" id="PS00687">
    <property type="entry name" value="ALDEHYDE_DEHYDR_GLU"/>
    <property type="match status" value="1"/>
</dbReference>
<dbReference type="OrthoDB" id="6882680at2"/>